<dbReference type="RefSeq" id="WP_160729175.1">
    <property type="nucleotide sequence ID" value="NZ_WTYP01000001.1"/>
</dbReference>
<organism evidence="2 3">
    <name type="scientific">Pontixanthobacter luteolus</name>
    <dbReference type="NCBI Taxonomy" id="295089"/>
    <lineage>
        <taxon>Bacteria</taxon>
        <taxon>Pseudomonadati</taxon>
        <taxon>Pseudomonadota</taxon>
        <taxon>Alphaproteobacteria</taxon>
        <taxon>Sphingomonadales</taxon>
        <taxon>Erythrobacteraceae</taxon>
        <taxon>Pontixanthobacter</taxon>
    </lineage>
</organism>
<dbReference type="EMBL" id="WTYP01000001">
    <property type="protein sequence ID" value="MXP45874.1"/>
    <property type="molecule type" value="Genomic_DNA"/>
</dbReference>
<reference evidence="2 3" key="1">
    <citation type="submission" date="2019-12" db="EMBL/GenBank/DDBJ databases">
        <title>Genomic-based taxomic classification of the family Erythrobacteraceae.</title>
        <authorList>
            <person name="Xu L."/>
        </authorList>
    </citation>
    <scope>NUCLEOTIDE SEQUENCE [LARGE SCALE GENOMIC DNA]</scope>
    <source>
        <strain evidence="2 3">SW-109</strain>
    </source>
</reference>
<evidence type="ECO:0000313" key="2">
    <source>
        <dbReference type="EMBL" id="MXP45874.1"/>
    </source>
</evidence>
<accession>A0A6I4V0E8</accession>
<evidence type="ECO:0008006" key="4">
    <source>
        <dbReference type="Google" id="ProtNLM"/>
    </source>
</evidence>
<proteinExistence type="predicted"/>
<feature type="signal peptide" evidence="1">
    <location>
        <begin position="1"/>
        <end position="23"/>
    </location>
</feature>
<feature type="chain" id="PRO_5026225841" description="Lipoprotein" evidence="1">
    <location>
        <begin position="24"/>
        <end position="145"/>
    </location>
</feature>
<dbReference type="AlphaFoldDB" id="A0A6I4V0E8"/>
<keyword evidence="1" id="KW-0732">Signal</keyword>
<keyword evidence="3" id="KW-1185">Reference proteome</keyword>
<dbReference type="OrthoDB" id="5489750at2"/>
<sequence length="145" mass="14977">MKRLCVIAALLAAPLGACNNDQASGIVTAESAQSFDGISEAETLRFIGNEPFWGGQATGDTLIYSTPENPDGSEITVKRFSGLGGLGLSGTLAGASFDMAVTPGECSDTMSDRTYPFTVTLVIGEDSRTGCGWTDAQPFSGPESP</sequence>
<gene>
    <name evidence="2" type="ORF">GRI43_00515</name>
</gene>
<name>A0A6I4V0E8_9SPHN</name>
<comment type="caution">
    <text evidence="2">The sequence shown here is derived from an EMBL/GenBank/DDBJ whole genome shotgun (WGS) entry which is preliminary data.</text>
</comment>
<protein>
    <recommendedName>
        <fullName evidence="4">Lipoprotein</fullName>
    </recommendedName>
</protein>
<evidence type="ECO:0000313" key="3">
    <source>
        <dbReference type="Proteomes" id="UP000471435"/>
    </source>
</evidence>
<evidence type="ECO:0000256" key="1">
    <source>
        <dbReference type="SAM" id="SignalP"/>
    </source>
</evidence>
<dbReference type="Proteomes" id="UP000471435">
    <property type="component" value="Unassembled WGS sequence"/>
</dbReference>